<proteinExistence type="inferred from homology"/>
<keyword evidence="5" id="KW-0548">Nucleotidyltransferase</keyword>
<evidence type="ECO:0000259" key="13">
    <source>
        <dbReference type="Pfam" id="PF26253"/>
    </source>
</evidence>
<evidence type="ECO:0000313" key="14">
    <source>
        <dbReference type="EMBL" id="EFO86318.1"/>
    </source>
</evidence>
<protein>
    <recommendedName>
        <fullName evidence="2">RNA-directed RNA polymerase</fullName>
        <ecNumber evidence="2">2.7.7.48</ecNumber>
    </recommendedName>
</protein>
<dbReference type="Pfam" id="PF26253">
    <property type="entry name" value="RdRP_head"/>
    <property type="match status" value="1"/>
</dbReference>
<dbReference type="InterPro" id="IPR058752">
    <property type="entry name" value="RDRP_C_head"/>
</dbReference>
<evidence type="ECO:0000256" key="3">
    <source>
        <dbReference type="ARBA" id="ARBA00022484"/>
    </source>
</evidence>
<feature type="region of interest" description="Disordered" evidence="9">
    <location>
        <begin position="80"/>
        <end position="102"/>
    </location>
</feature>
<dbReference type="GO" id="GO:0031048">
    <property type="term" value="P:regulatory ncRNA-mediated heterochromatin formation"/>
    <property type="evidence" value="ECO:0007669"/>
    <property type="project" value="EnsemblMetazoa"/>
</dbReference>
<evidence type="ECO:0000256" key="7">
    <source>
        <dbReference type="ARBA" id="ARBA00023158"/>
    </source>
</evidence>
<dbReference type="InterPro" id="IPR007855">
    <property type="entry name" value="RDRP"/>
</dbReference>
<dbReference type="HOGENOM" id="CLU_239062_0_0_1"/>
<evidence type="ECO:0000256" key="5">
    <source>
        <dbReference type="ARBA" id="ARBA00022695"/>
    </source>
</evidence>
<dbReference type="EC" id="2.7.7.48" evidence="2"/>
<gene>
    <name evidence="14" type="primary">Cre-rrf-3</name>
    <name evidence="14" type="ORF">CRE_02010</name>
</gene>
<keyword evidence="7" id="KW-0943">RNA-mediated gene silencing</keyword>
<keyword evidence="15" id="KW-1185">Reference proteome</keyword>
<dbReference type="PANTHER" id="PTHR23079:SF55">
    <property type="entry name" value="RNA-DIRECTED RNA POLYMERASE"/>
    <property type="match status" value="1"/>
</dbReference>
<dbReference type="InterPro" id="IPR057596">
    <property type="entry name" value="RDRP_core"/>
</dbReference>
<evidence type="ECO:0000259" key="12">
    <source>
        <dbReference type="Pfam" id="PF25359"/>
    </source>
</evidence>
<feature type="compositionally biased region" description="Polar residues" evidence="9">
    <location>
        <begin position="30"/>
        <end position="48"/>
    </location>
</feature>
<dbReference type="GO" id="GO:0003723">
    <property type="term" value="F:RNA binding"/>
    <property type="evidence" value="ECO:0007669"/>
    <property type="project" value="UniProtKB-KW"/>
</dbReference>
<feature type="domain" description="RDRP core" evidence="10">
    <location>
        <begin position="683"/>
        <end position="1280"/>
    </location>
</feature>
<evidence type="ECO:0000256" key="8">
    <source>
        <dbReference type="ARBA" id="ARBA00048744"/>
    </source>
</evidence>
<accession>E3LGT6</accession>
<evidence type="ECO:0000256" key="1">
    <source>
        <dbReference type="ARBA" id="ARBA00005762"/>
    </source>
</evidence>
<dbReference type="Pfam" id="PF25359">
    <property type="entry name" value="PH_met_RdRP"/>
    <property type="match status" value="1"/>
</dbReference>
<keyword evidence="6" id="KW-0694">RNA-binding</keyword>
<dbReference type="STRING" id="31234.E3LGT6"/>
<dbReference type="PANTHER" id="PTHR23079">
    <property type="entry name" value="RNA-DEPENDENT RNA POLYMERASE"/>
    <property type="match status" value="1"/>
</dbReference>
<dbReference type="Pfam" id="PF24934">
    <property type="entry name" value="DUF7752"/>
    <property type="match status" value="1"/>
</dbReference>
<evidence type="ECO:0000259" key="11">
    <source>
        <dbReference type="Pfam" id="PF24934"/>
    </source>
</evidence>
<feature type="region of interest" description="Disordered" evidence="9">
    <location>
        <begin position="22"/>
        <end position="58"/>
    </location>
</feature>
<feature type="domain" description="RDRP C-terminal head" evidence="13">
    <location>
        <begin position="1318"/>
        <end position="1461"/>
    </location>
</feature>
<dbReference type="Pfam" id="PF05183">
    <property type="entry name" value="RdRP"/>
    <property type="match status" value="1"/>
</dbReference>
<evidence type="ECO:0000256" key="2">
    <source>
        <dbReference type="ARBA" id="ARBA00012494"/>
    </source>
</evidence>
<dbReference type="EMBL" id="DS268408">
    <property type="protein sequence ID" value="EFO86318.1"/>
    <property type="molecule type" value="Genomic_DNA"/>
</dbReference>
<dbReference type="InterPro" id="IPR056654">
    <property type="entry name" value="DUF7752"/>
</dbReference>
<dbReference type="OrthoDB" id="6513042at2759"/>
<evidence type="ECO:0000256" key="6">
    <source>
        <dbReference type="ARBA" id="ARBA00022884"/>
    </source>
</evidence>
<evidence type="ECO:0000256" key="9">
    <source>
        <dbReference type="SAM" id="MobiDB-lite"/>
    </source>
</evidence>
<keyword evidence="3" id="KW-0696">RNA-directed RNA polymerase</keyword>
<dbReference type="InterPro" id="IPR057493">
    <property type="entry name" value="PH_RdRP-assoc"/>
</dbReference>
<dbReference type="Proteomes" id="UP000008281">
    <property type="component" value="Unassembled WGS sequence"/>
</dbReference>
<evidence type="ECO:0000313" key="15">
    <source>
        <dbReference type="Proteomes" id="UP000008281"/>
    </source>
</evidence>
<dbReference type="OMA" id="HFEHDRR"/>
<comment type="similarity">
    <text evidence="1">Belongs to the RdRP family.</text>
</comment>
<dbReference type="GO" id="GO:0003968">
    <property type="term" value="F:RNA-directed RNA polymerase activity"/>
    <property type="evidence" value="ECO:0007669"/>
    <property type="project" value="UniProtKB-KW"/>
</dbReference>
<dbReference type="GO" id="GO:0031380">
    <property type="term" value="C:nuclear RNA-directed RNA polymerase complex"/>
    <property type="evidence" value="ECO:0007669"/>
    <property type="project" value="TreeGrafter"/>
</dbReference>
<dbReference type="eggNOG" id="KOG0988">
    <property type="taxonomic scope" value="Eukaryota"/>
</dbReference>
<feature type="domain" description="DUF7752" evidence="11">
    <location>
        <begin position="1515"/>
        <end position="1626"/>
    </location>
</feature>
<dbReference type="InParanoid" id="E3LGT6"/>
<name>E3LGT6_CAERE</name>
<organism evidence="15">
    <name type="scientific">Caenorhabditis remanei</name>
    <name type="common">Caenorhabditis vulgaris</name>
    <dbReference type="NCBI Taxonomy" id="31234"/>
    <lineage>
        <taxon>Eukaryota</taxon>
        <taxon>Metazoa</taxon>
        <taxon>Ecdysozoa</taxon>
        <taxon>Nematoda</taxon>
        <taxon>Chromadorea</taxon>
        <taxon>Rhabditida</taxon>
        <taxon>Rhabditina</taxon>
        <taxon>Rhabditomorpha</taxon>
        <taxon>Rhabditoidea</taxon>
        <taxon>Rhabditidae</taxon>
        <taxon>Peloderinae</taxon>
        <taxon>Caenorhabditis</taxon>
    </lineage>
</organism>
<feature type="domain" description="PH-like" evidence="12">
    <location>
        <begin position="313"/>
        <end position="539"/>
    </location>
</feature>
<keyword evidence="4" id="KW-0808">Transferase</keyword>
<reference evidence="14" key="1">
    <citation type="submission" date="2007-07" db="EMBL/GenBank/DDBJ databases">
        <title>PCAP assembly of the Caenorhabditis remanei genome.</title>
        <authorList>
            <consortium name="The Caenorhabditis remanei Sequencing Consortium"/>
            <person name="Wilson R.K."/>
        </authorList>
    </citation>
    <scope>NUCLEOTIDE SEQUENCE [LARGE SCALE GENOMIC DNA]</scope>
    <source>
        <strain evidence="14">PB4641</strain>
    </source>
</reference>
<sequence length="1779" mass="202845">MAETANPIDNGEPSEEIITIVRPKHPRGVPQSQSQFPRGRSNFSSGTLPNRRLESTPVNTLATGHSNKMLLTTFKMDRTASRPRMDSEFPDNPGPSTSTAVPPPAPSHINNFSCPVNRGYLHDYQLHPQRPSNPRNIDYTSLKRHSLPSTHILYEKTKHRGGPNVEEQEKVVRMLRAVAEESEAIAKPKMTFRKQPVELSFDAKIIGSMNNDAFGYCRVHMETMKEFFSAKLKESNVGEVNWIKTGMMPRAAYEEKAYVIEGHIILTPNDEVEDKAELFSEFVTKFSSKITGMLQDQCFLEVPKMQKLFTKITPQHVDINVSGMAIGNCVNPGMFLVRGDFISQENTVCSVKLQTQHNQDVSRENSSFKVAGTNKYISFARFEHDKRVAMLYFGVRLSEFADDGLDHAGFRLNLYYNNFVRIVVDMSQENMNSVYIQLKNPPHLWEGIPKSTIFHPSKSKVLNLETCTEWVRVLTWPGDAEQRGIGCTPDAFSQSTWIRITFRKDDGIDSVPSEHLISVITRLAARSNARVTFGSIFSVRRKLAPSPALASLGSFRANYALQALITRGSVFMDQLFDCADKNIHVPDDDQEEKRPMELEHEPLFLKLVRRGMRECPQAVEETLEQLLNAFDERRSLDVLFAFSTMYKARKVQYERLLSGESLQDVGLAKPLPKNCVSVAKVIVSPSRVLLMAPEVMMVNRIVRRFGPDYALRCVFRDDNLGRLAIRDFSVNNIDHMSNVVTEAIYNTLKSGIKIADRVYSFLGWSNSQMRDQGCYLYAPRVDPITGAVTGTVEDIRIWMGDFRDAVSVPKMMSRMGQCFTQAQPTVRVSPILFQLNFLFQVKLQRHHWIVEPDMEGGPDNKFCFSDGCGRISYKLAGHISKILDLKAIPACFQVRFKGFKGILVIDPTIDDIMNMPKVIFRKSQQKFGEGGGDLQDEYLEVVKYAMPSPVCLNRPFITILDQVSAKQSTASHRRITKRVHYYLERELCSLSNMLLNENQAAEELVNRTNLPIDWNLASKRAGFQLSTDPLVRSMLFAIYRYNIIHHISKAKIFLPPNLGRSMYGVVDETGLLQYGQVFIQYSPTIRQTSDTPILKTGKVLITKNPCHVPGDVRVFEAVWQPALAHLVDVVVFPRHGPRPHPDEMAGSDLDGDEYSIIWDQDMLLDYNETAMVFPSSSSQEEDKEPTTDDMVEFFLRYLQQDSIGRMSNAHLVYADLNGLFHENCHSIALKCAVAVDFPKSGVPAEPLTSHEQCDVTPDYMISGGKPMYYSARLNGQLHRKARKVEEVLEEYESRGSIFEGEYDKLICPENVDVFFGSESKLVQVMTLRDEYIDRMQQLLDEYGIEDEASVVSGHAASIKRLAGMERDDYSFYHTDKVVELRYEKLYSVFRAKFFEEFGGEEANTVHDGKDTRVACTPAMHEKIRQWYFVAYVQPKKNKTGRYIGQSLPWVAWDVLCSLRRQLMLEKNDAIPRVKYPIAARLEEEMEKTIARNQEKFDEFEKIMETRKDTLFIRRYQHFYGKQIVRLLFILQGWLERENVLPSISLTVWQIGRLLIRFGLGALRGNPTIDFEKSILAPTMVFPEWISKNPGDDEVPILNQFDMGSMMIEFLRYLASQSFALADSISLRVFKDRTITEPSLLKSYQWTPLHHVAYRTFHSVAVSGRFDALHLDEDEIVEHVSESKDPILVNETLFSSKNYKENCPITRSRILQALKDWSGVQEIIPREITGSRKTDLVYVTTVGTVLARQRLARLLLLSGETIRDAIANDVIPPEVRDEFL</sequence>
<dbReference type="GO" id="GO:0030422">
    <property type="term" value="P:siRNA processing"/>
    <property type="evidence" value="ECO:0007669"/>
    <property type="project" value="TreeGrafter"/>
</dbReference>
<dbReference type="GO" id="GO:0007283">
    <property type="term" value="P:spermatogenesis"/>
    <property type="evidence" value="ECO:0007669"/>
    <property type="project" value="EnsemblMetazoa"/>
</dbReference>
<comment type="catalytic activity">
    <reaction evidence="8">
        <text>RNA(n) + a ribonucleoside 5'-triphosphate = RNA(n+1) + diphosphate</text>
        <dbReference type="Rhea" id="RHEA:21248"/>
        <dbReference type="Rhea" id="RHEA-COMP:14527"/>
        <dbReference type="Rhea" id="RHEA-COMP:17342"/>
        <dbReference type="ChEBI" id="CHEBI:33019"/>
        <dbReference type="ChEBI" id="CHEBI:61557"/>
        <dbReference type="ChEBI" id="CHEBI:140395"/>
        <dbReference type="EC" id="2.7.7.48"/>
    </reaction>
</comment>
<evidence type="ECO:0000256" key="4">
    <source>
        <dbReference type="ARBA" id="ARBA00022679"/>
    </source>
</evidence>
<dbReference type="FunCoup" id="E3LGT6">
    <property type="interactions" value="256"/>
</dbReference>
<evidence type="ECO:0000259" key="10">
    <source>
        <dbReference type="Pfam" id="PF05183"/>
    </source>
</evidence>